<keyword evidence="1" id="KW-0732">Signal</keyword>
<feature type="chain" id="PRO_5007592996" evidence="1">
    <location>
        <begin position="20"/>
        <end position="709"/>
    </location>
</feature>
<evidence type="ECO:0000313" key="2">
    <source>
        <dbReference type="EMBL" id="KYQ90496.1"/>
    </source>
</evidence>
<keyword evidence="3" id="KW-1185">Reference proteome</keyword>
<feature type="signal peptide" evidence="1">
    <location>
        <begin position="1"/>
        <end position="19"/>
    </location>
</feature>
<dbReference type="InParanoid" id="A0A151Z988"/>
<reference evidence="2 3" key="1">
    <citation type="submission" date="2015-12" db="EMBL/GenBank/DDBJ databases">
        <title>Dictyostelia acquired genes for synthesis and detection of signals that induce cell-type specialization by lateral gene transfer from prokaryotes.</title>
        <authorList>
            <person name="Gloeckner G."/>
            <person name="Schaap P."/>
        </authorList>
    </citation>
    <scope>NUCLEOTIDE SEQUENCE [LARGE SCALE GENOMIC DNA]</scope>
    <source>
        <strain evidence="2 3">TK</strain>
    </source>
</reference>
<gene>
    <name evidence="2" type="ORF">DLAC_09121</name>
</gene>
<sequence>MLNLSILVFILFISGLVVSFSPSVAVNSVTISSVNVTAQDHVCHFEFQLNVKILGGSSTPKSTDFTISSSSNKYINSHIVGPISQIPTNSKLYKIKVTTLVGIIKDFKIYLNGTLFAPTDGNTPPIQCKSSQKQNVLIPKEPSESLALRLMMLPNHILQKIFEYRVQLECNLKIYYRVIVVFALVSKRIQLEVLPKLRRNSLRFSIENQISQKELDFLKRLDRITGQCRLQYTTEIKKSAIDSFLQIAYLIPHFRTKVTRLELWDLMLPKDDWLFDIFTNVEDISIQYDKIDGNVQVFPVIPVQKLSNVNFEISLRGLLNSLSEVDFIKCFNTNQFKKISISGTTIDFTKYLSDSNENNRLTELSILFTLYESSALSVIIDRSPSLTTLVLDRIRLDNSPDNDFFNSIINLKNLVNFEISTSTMWFKPIVKLLNNIKCNKCILYITTLDCDSEEELYGDKIVNGYIKHLKVTKSMIRENRQKQFSLLSIWRSLSTIETLEFEYSPCIPIDMFNELTSTSKITYLTSIKSKAIEQLILLDLPKLKEMKFYYQPESAPPLIFNQNHYITTLDFDQLNFNDLSQFLTLDNQTLQSLSISCLIIDKGYLYDALPLFQANTTLSTIQVFTVYQKKNGRLYNQYQFILSILLVNSKVQRLTFPSAGPLNSSTYNDYKTLLRSERVKNLWHIGVSFTKHPELLDILSQCSITSSSK</sequence>
<organism evidence="2 3">
    <name type="scientific">Tieghemostelium lacteum</name>
    <name type="common">Slime mold</name>
    <name type="synonym">Dictyostelium lacteum</name>
    <dbReference type="NCBI Taxonomy" id="361077"/>
    <lineage>
        <taxon>Eukaryota</taxon>
        <taxon>Amoebozoa</taxon>
        <taxon>Evosea</taxon>
        <taxon>Eumycetozoa</taxon>
        <taxon>Dictyostelia</taxon>
        <taxon>Dictyosteliales</taxon>
        <taxon>Raperosteliaceae</taxon>
        <taxon>Tieghemostelium</taxon>
    </lineage>
</organism>
<protein>
    <submittedName>
        <fullName evidence="2">Uncharacterized protein</fullName>
    </submittedName>
</protein>
<accession>A0A151Z988</accession>
<name>A0A151Z988_TIELA</name>
<evidence type="ECO:0000313" key="3">
    <source>
        <dbReference type="Proteomes" id="UP000076078"/>
    </source>
</evidence>
<comment type="caution">
    <text evidence="2">The sequence shown here is derived from an EMBL/GenBank/DDBJ whole genome shotgun (WGS) entry which is preliminary data.</text>
</comment>
<dbReference type="Proteomes" id="UP000076078">
    <property type="component" value="Unassembled WGS sequence"/>
</dbReference>
<proteinExistence type="predicted"/>
<dbReference type="EMBL" id="LODT01000037">
    <property type="protein sequence ID" value="KYQ90496.1"/>
    <property type="molecule type" value="Genomic_DNA"/>
</dbReference>
<evidence type="ECO:0000256" key="1">
    <source>
        <dbReference type="SAM" id="SignalP"/>
    </source>
</evidence>
<dbReference type="AlphaFoldDB" id="A0A151Z988"/>